<evidence type="ECO:0000313" key="4">
    <source>
        <dbReference type="EMBL" id="ALA60726.1"/>
    </source>
</evidence>
<reference evidence="4 5" key="1">
    <citation type="journal article" date="2015" name="Proc. Natl. Acad. Sci. U.S.A.">
        <title>Expanded metabolic versatility of ubiquitous nitrite-oxidizing bacteria from the genus Nitrospira.</title>
        <authorList>
            <person name="Koch H."/>
            <person name="Lucker S."/>
            <person name="Albertsen M."/>
            <person name="Kitzinger K."/>
            <person name="Herbold C."/>
            <person name="Spieck E."/>
            <person name="Nielsen P.H."/>
            <person name="Wagner M."/>
            <person name="Daims H."/>
        </authorList>
    </citation>
    <scope>NUCLEOTIDE SEQUENCE [LARGE SCALE GENOMIC DNA]</scope>
    <source>
        <strain evidence="4 5">NSP M-1</strain>
    </source>
</reference>
<dbReference type="EMBL" id="CP011801">
    <property type="protein sequence ID" value="ALA60726.1"/>
    <property type="molecule type" value="Genomic_DNA"/>
</dbReference>
<dbReference type="SUPFAM" id="SSF52172">
    <property type="entry name" value="CheY-like"/>
    <property type="match status" value="1"/>
</dbReference>
<protein>
    <submittedName>
        <fullName evidence="4">Putative Response regulator, CheY-like (Modular protein)</fullName>
    </submittedName>
</protein>
<dbReference type="PROSITE" id="PS50110">
    <property type="entry name" value="RESPONSE_REGULATORY"/>
    <property type="match status" value="1"/>
</dbReference>
<dbReference type="InterPro" id="IPR050595">
    <property type="entry name" value="Bact_response_regulator"/>
</dbReference>
<dbReference type="AlphaFoldDB" id="A0A0K2GIG2"/>
<feature type="modified residue" description="4-aspartylphosphate" evidence="2">
    <location>
        <position position="58"/>
    </location>
</feature>
<dbReference type="InterPro" id="IPR011006">
    <property type="entry name" value="CheY-like_superfamily"/>
</dbReference>
<feature type="domain" description="Response regulatory" evidence="3">
    <location>
        <begin position="5"/>
        <end position="123"/>
    </location>
</feature>
<dbReference type="GO" id="GO:0000160">
    <property type="term" value="P:phosphorelay signal transduction system"/>
    <property type="evidence" value="ECO:0007669"/>
    <property type="project" value="InterPro"/>
</dbReference>
<dbReference type="Pfam" id="PF00072">
    <property type="entry name" value="Response_reg"/>
    <property type="match status" value="1"/>
</dbReference>
<dbReference type="Proteomes" id="UP000069205">
    <property type="component" value="Chromosome"/>
</dbReference>
<accession>A0A0K2GIG2</accession>
<proteinExistence type="predicted"/>
<dbReference type="Gene3D" id="3.40.50.2300">
    <property type="match status" value="1"/>
</dbReference>
<dbReference type="RefSeq" id="WP_053381540.1">
    <property type="nucleotide sequence ID" value="NZ_CP011801.1"/>
</dbReference>
<sequence>MTRNTILIVDDERPVRRVVRLVLTKAGYDVIEADDGAMAIEMMHHGGQGHRLLAVICDVEMPRMNGVEAIEQVRREFPATPLLVLTGTPDMSVAFDLLKQGIAGYLLKPFEPQTLVAAVERATGNRRPNGWAGAPRRAASFPFPYIFPRLWPSD</sequence>
<dbReference type="PATRIC" id="fig|42253.5.peg.4294"/>
<evidence type="ECO:0000259" key="3">
    <source>
        <dbReference type="PROSITE" id="PS50110"/>
    </source>
</evidence>
<dbReference type="PANTHER" id="PTHR44591:SF3">
    <property type="entry name" value="RESPONSE REGULATORY DOMAIN-CONTAINING PROTEIN"/>
    <property type="match status" value="1"/>
</dbReference>
<name>A0A0K2GIG2_NITMO</name>
<keyword evidence="1 2" id="KW-0597">Phosphoprotein</keyword>
<dbReference type="STRING" id="42253.NITMOv2_4350"/>
<evidence type="ECO:0000313" key="5">
    <source>
        <dbReference type="Proteomes" id="UP000069205"/>
    </source>
</evidence>
<dbReference type="InterPro" id="IPR001789">
    <property type="entry name" value="Sig_transdc_resp-reg_receiver"/>
</dbReference>
<dbReference type="PANTHER" id="PTHR44591">
    <property type="entry name" value="STRESS RESPONSE REGULATOR PROTEIN 1"/>
    <property type="match status" value="1"/>
</dbReference>
<dbReference type="KEGG" id="nmv:NITMOv2_4350"/>
<evidence type="ECO:0000256" key="1">
    <source>
        <dbReference type="ARBA" id="ARBA00022553"/>
    </source>
</evidence>
<organism evidence="4 5">
    <name type="scientific">Nitrospira moscoviensis</name>
    <dbReference type="NCBI Taxonomy" id="42253"/>
    <lineage>
        <taxon>Bacteria</taxon>
        <taxon>Pseudomonadati</taxon>
        <taxon>Nitrospirota</taxon>
        <taxon>Nitrospiria</taxon>
        <taxon>Nitrospirales</taxon>
        <taxon>Nitrospiraceae</taxon>
        <taxon>Nitrospira</taxon>
    </lineage>
</organism>
<dbReference type="SMART" id="SM00448">
    <property type="entry name" value="REC"/>
    <property type="match status" value="1"/>
</dbReference>
<evidence type="ECO:0000256" key="2">
    <source>
        <dbReference type="PROSITE-ProRule" id="PRU00169"/>
    </source>
</evidence>
<keyword evidence="5" id="KW-1185">Reference proteome</keyword>
<gene>
    <name evidence="4" type="ORF">NITMOv2_4350</name>
</gene>